<organism evidence="1 2">
    <name type="scientific">Artomyces pyxidatus</name>
    <dbReference type="NCBI Taxonomy" id="48021"/>
    <lineage>
        <taxon>Eukaryota</taxon>
        <taxon>Fungi</taxon>
        <taxon>Dikarya</taxon>
        <taxon>Basidiomycota</taxon>
        <taxon>Agaricomycotina</taxon>
        <taxon>Agaricomycetes</taxon>
        <taxon>Russulales</taxon>
        <taxon>Auriscalpiaceae</taxon>
        <taxon>Artomyces</taxon>
    </lineage>
</organism>
<keyword evidence="2" id="KW-1185">Reference proteome</keyword>
<dbReference type="EMBL" id="MU277194">
    <property type="protein sequence ID" value="KAI0065742.1"/>
    <property type="molecule type" value="Genomic_DNA"/>
</dbReference>
<reference evidence="1" key="2">
    <citation type="journal article" date="2022" name="New Phytol.">
        <title>Evolutionary transition to the ectomycorrhizal habit in the genomes of a hyperdiverse lineage of mushroom-forming fungi.</title>
        <authorList>
            <person name="Looney B."/>
            <person name="Miyauchi S."/>
            <person name="Morin E."/>
            <person name="Drula E."/>
            <person name="Courty P.E."/>
            <person name="Kohler A."/>
            <person name="Kuo A."/>
            <person name="LaButti K."/>
            <person name="Pangilinan J."/>
            <person name="Lipzen A."/>
            <person name="Riley R."/>
            <person name="Andreopoulos W."/>
            <person name="He G."/>
            <person name="Johnson J."/>
            <person name="Nolan M."/>
            <person name="Tritt A."/>
            <person name="Barry K.W."/>
            <person name="Grigoriev I.V."/>
            <person name="Nagy L.G."/>
            <person name="Hibbett D."/>
            <person name="Henrissat B."/>
            <person name="Matheny P.B."/>
            <person name="Labbe J."/>
            <person name="Martin F.M."/>
        </authorList>
    </citation>
    <scope>NUCLEOTIDE SEQUENCE</scope>
    <source>
        <strain evidence="1">HHB10654</strain>
    </source>
</reference>
<protein>
    <submittedName>
        <fullName evidence="1">Peptidase S28</fullName>
    </submittedName>
</protein>
<proteinExistence type="predicted"/>
<reference evidence="1" key="1">
    <citation type="submission" date="2021-03" db="EMBL/GenBank/DDBJ databases">
        <authorList>
            <consortium name="DOE Joint Genome Institute"/>
            <person name="Ahrendt S."/>
            <person name="Looney B.P."/>
            <person name="Miyauchi S."/>
            <person name="Morin E."/>
            <person name="Drula E."/>
            <person name="Courty P.E."/>
            <person name="Chicoki N."/>
            <person name="Fauchery L."/>
            <person name="Kohler A."/>
            <person name="Kuo A."/>
            <person name="Labutti K."/>
            <person name="Pangilinan J."/>
            <person name="Lipzen A."/>
            <person name="Riley R."/>
            <person name="Andreopoulos W."/>
            <person name="He G."/>
            <person name="Johnson J."/>
            <person name="Barry K.W."/>
            <person name="Grigoriev I.V."/>
            <person name="Nagy L."/>
            <person name="Hibbett D."/>
            <person name="Henrissat B."/>
            <person name="Matheny P.B."/>
            <person name="Labbe J."/>
            <person name="Martin F."/>
        </authorList>
    </citation>
    <scope>NUCLEOTIDE SEQUENCE</scope>
    <source>
        <strain evidence="1">HHB10654</strain>
    </source>
</reference>
<name>A0ACB8TBD9_9AGAM</name>
<comment type="caution">
    <text evidence="1">The sequence shown here is derived from an EMBL/GenBank/DDBJ whole genome shotgun (WGS) entry which is preliminary data.</text>
</comment>
<dbReference type="Proteomes" id="UP000814140">
    <property type="component" value="Unassembled WGS sequence"/>
</dbReference>
<gene>
    <name evidence="1" type="ORF">BV25DRAFT_1821412</name>
</gene>
<evidence type="ECO:0000313" key="2">
    <source>
        <dbReference type="Proteomes" id="UP000814140"/>
    </source>
</evidence>
<sequence length="532" mass="58041">MLAALSLLLLAPVALAHLTPPRPLPPTIPRLSRALSEPLVHVATGESLPSIDTVYTFDQLIDHTNPSLGTFKQRYWMNWEFYKPGGPIVLNTPGEENAEDYIGYVTNDTIVGQIAQQENGASIVIEHRFFGLSNPYSNLTVASLKYFTIQQSIDDLVHFAQTAKLPMPGGDAVQPGKAPWILVGGSYSGALTAFTMANAPDVFYAGYASSAVVESIIDFWAYFEPIRQFMPANCSADVQAAITYIDGVINSKNATALHALQSSFGMGNVSHVDDFAGSLRIHLWNWQSLAPDSGGAIFYDFCDALEVKNNKSAPASGWGTEYAVKAWGKYWKDTAYSDICGDDDAEDCLGSYDLTDPYYTNVTIDNPDRSWTWLICNEMGFFQDSPPVGKPAIVSRSVVPSGDERQCQAMFPGAFSTPRDPTATATNAAYGGWNMKVDRLFFANGKRDPWRFATVSSDLVSIKSTTTMPIAEGNGFHCTDMIADYGTMDPTVGAVQKAGLANMKTWLASWKPSTPKVDHARRGGRFARMNAL</sequence>
<evidence type="ECO:0000313" key="1">
    <source>
        <dbReference type="EMBL" id="KAI0065742.1"/>
    </source>
</evidence>
<accession>A0ACB8TBD9</accession>